<evidence type="ECO:0000313" key="2">
    <source>
        <dbReference type="EMBL" id="KAK1120984.1"/>
    </source>
</evidence>
<dbReference type="AlphaFoldDB" id="A0AA40FKX1"/>
<dbReference type="Proteomes" id="UP001177670">
    <property type="component" value="Unassembled WGS sequence"/>
</dbReference>
<sequence length="129" mass="14605">MLGSPAVNLPVLWGKVRSEANSGQERSKSYEINALNALLSERQKPKKTDLRPVEGTAKIWLDKGIEEGTVWNGDSWNETETKEPRAERTEENEEARSIVRHHPELEVGNYFAAAPRRRFFAGVLSVFLN</sequence>
<gene>
    <name evidence="2" type="ORF">K0M31_010769</name>
</gene>
<evidence type="ECO:0000256" key="1">
    <source>
        <dbReference type="SAM" id="MobiDB-lite"/>
    </source>
</evidence>
<proteinExistence type="predicted"/>
<dbReference type="EMBL" id="JAHYIQ010000028">
    <property type="protein sequence ID" value="KAK1120984.1"/>
    <property type="molecule type" value="Genomic_DNA"/>
</dbReference>
<feature type="region of interest" description="Disordered" evidence="1">
    <location>
        <begin position="71"/>
        <end position="99"/>
    </location>
</feature>
<feature type="compositionally biased region" description="Basic and acidic residues" evidence="1">
    <location>
        <begin position="79"/>
        <end position="99"/>
    </location>
</feature>
<name>A0AA40FKX1_9HYME</name>
<keyword evidence="3" id="KW-1185">Reference proteome</keyword>
<protein>
    <submittedName>
        <fullName evidence="2">Uncharacterized protein</fullName>
    </submittedName>
</protein>
<comment type="caution">
    <text evidence="2">The sequence shown here is derived from an EMBL/GenBank/DDBJ whole genome shotgun (WGS) entry which is preliminary data.</text>
</comment>
<reference evidence="2" key="1">
    <citation type="submission" date="2021-10" db="EMBL/GenBank/DDBJ databases">
        <title>Melipona bicolor Genome sequencing and assembly.</title>
        <authorList>
            <person name="Araujo N.S."/>
            <person name="Arias M.C."/>
        </authorList>
    </citation>
    <scope>NUCLEOTIDE SEQUENCE</scope>
    <source>
        <strain evidence="2">USP_2M_L1-L4_2017</strain>
        <tissue evidence="2">Whole body</tissue>
    </source>
</reference>
<accession>A0AA40FKX1</accession>
<organism evidence="2 3">
    <name type="scientific">Melipona bicolor</name>
    <dbReference type="NCBI Taxonomy" id="60889"/>
    <lineage>
        <taxon>Eukaryota</taxon>
        <taxon>Metazoa</taxon>
        <taxon>Ecdysozoa</taxon>
        <taxon>Arthropoda</taxon>
        <taxon>Hexapoda</taxon>
        <taxon>Insecta</taxon>
        <taxon>Pterygota</taxon>
        <taxon>Neoptera</taxon>
        <taxon>Endopterygota</taxon>
        <taxon>Hymenoptera</taxon>
        <taxon>Apocrita</taxon>
        <taxon>Aculeata</taxon>
        <taxon>Apoidea</taxon>
        <taxon>Anthophila</taxon>
        <taxon>Apidae</taxon>
        <taxon>Melipona</taxon>
    </lineage>
</organism>
<evidence type="ECO:0000313" key="3">
    <source>
        <dbReference type="Proteomes" id="UP001177670"/>
    </source>
</evidence>